<evidence type="ECO:0000313" key="3">
    <source>
        <dbReference type="Proteomes" id="UP000326565"/>
    </source>
</evidence>
<dbReference type="Proteomes" id="UP000326565">
    <property type="component" value="Unassembled WGS sequence"/>
</dbReference>
<organism evidence="2 3">
    <name type="scientific">Aspergillus leporis</name>
    <dbReference type="NCBI Taxonomy" id="41062"/>
    <lineage>
        <taxon>Eukaryota</taxon>
        <taxon>Fungi</taxon>
        <taxon>Dikarya</taxon>
        <taxon>Ascomycota</taxon>
        <taxon>Pezizomycotina</taxon>
        <taxon>Eurotiomycetes</taxon>
        <taxon>Eurotiomycetidae</taxon>
        <taxon>Eurotiales</taxon>
        <taxon>Aspergillaceae</taxon>
        <taxon>Aspergillus</taxon>
        <taxon>Aspergillus subgen. Circumdati</taxon>
    </lineage>
</organism>
<reference evidence="2 3" key="1">
    <citation type="submission" date="2019-04" db="EMBL/GenBank/DDBJ databases">
        <title>Friends and foes A comparative genomics study of 23 Aspergillus species from section Flavi.</title>
        <authorList>
            <consortium name="DOE Joint Genome Institute"/>
            <person name="Kjaerbolling I."/>
            <person name="Vesth T."/>
            <person name="Frisvad J.C."/>
            <person name="Nybo J.L."/>
            <person name="Theobald S."/>
            <person name="Kildgaard S."/>
            <person name="Isbrandt T."/>
            <person name="Kuo A."/>
            <person name="Sato A."/>
            <person name="Lyhne E.K."/>
            <person name="Kogle M.E."/>
            <person name="Wiebenga A."/>
            <person name="Kun R.S."/>
            <person name="Lubbers R.J."/>
            <person name="Makela M.R."/>
            <person name="Barry K."/>
            <person name="Chovatia M."/>
            <person name="Clum A."/>
            <person name="Daum C."/>
            <person name="Haridas S."/>
            <person name="He G."/>
            <person name="LaButti K."/>
            <person name="Lipzen A."/>
            <person name="Mondo S."/>
            <person name="Riley R."/>
            <person name="Salamov A."/>
            <person name="Simmons B.A."/>
            <person name="Magnuson J.K."/>
            <person name="Henrissat B."/>
            <person name="Mortensen U.H."/>
            <person name="Larsen T.O."/>
            <person name="Devries R.P."/>
            <person name="Grigoriev I.V."/>
            <person name="Machida M."/>
            <person name="Baker S.E."/>
            <person name="Andersen M.R."/>
        </authorList>
    </citation>
    <scope>NUCLEOTIDE SEQUENCE [LARGE SCALE GENOMIC DNA]</scope>
    <source>
        <strain evidence="2 3">CBS 151.66</strain>
    </source>
</reference>
<accession>A0A5N5WLD2</accession>
<protein>
    <submittedName>
        <fullName evidence="2">Uncharacterized protein</fullName>
    </submittedName>
</protein>
<keyword evidence="1" id="KW-0472">Membrane</keyword>
<feature type="transmembrane region" description="Helical" evidence="1">
    <location>
        <begin position="35"/>
        <end position="51"/>
    </location>
</feature>
<keyword evidence="1" id="KW-1133">Transmembrane helix</keyword>
<keyword evidence="1" id="KW-0812">Transmembrane</keyword>
<sequence>MAIGSKQNHRQNQLIASKSRVNRALRVNLLDHRGFVCYVMITFNSSVFFLLPDE</sequence>
<keyword evidence="3" id="KW-1185">Reference proteome</keyword>
<evidence type="ECO:0000256" key="1">
    <source>
        <dbReference type="SAM" id="Phobius"/>
    </source>
</evidence>
<gene>
    <name evidence="2" type="ORF">BDV29DRAFT_56823</name>
</gene>
<dbReference type="AlphaFoldDB" id="A0A5N5WLD2"/>
<dbReference type="EMBL" id="ML732349">
    <property type="protein sequence ID" value="KAB8069263.1"/>
    <property type="molecule type" value="Genomic_DNA"/>
</dbReference>
<proteinExistence type="predicted"/>
<evidence type="ECO:0000313" key="2">
    <source>
        <dbReference type="EMBL" id="KAB8069263.1"/>
    </source>
</evidence>
<name>A0A5N5WLD2_9EURO</name>